<dbReference type="Proteomes" id="UP000770717">
    <property type="component" value="Unassembled WGS sequence"/>
</dbReference>
<dbReference type="GO" id="GO:0005634">
    <property type="term" value="C:nucleus"/>
    <property type="evidence" value="ECO:0007669"/>
    <property type="project" value="TreeGrafter"/>
</dbReference>
<evidence type="ECO:0000256" key="3">
    <source>
        <dbReference type="ARBA" id="ARBA00022723"/>
    </source>
</evidence>
<evidence type="ECO:0000256" key="6">
    <source>
        <dbReference type="ARBA" id="ARBA00023038"/>
    </source>
</evidence>
<dbReference type="AlphaFoldDB" id="A0A8J6EMW0"/>
<dbReference type="FunFam" id="2.10.110.10:FF:000005">
    <property type="entry name" value="Testin isoform 1"/>
    <property type="match status" value="1"/>
</dbReference>
<dbReference type="PANTHER" id="PTHR24211:SF0">
    <property type="entry name" value="LIM AND CYSTEINE-RICH DOMAINS PROTEIN 1"/>
    <property type="match status" value="1"/>
</dbReference>
<evidence type="ECO:0000256" key="1">
    <source>
        <dbReference type="ARBA" id="ARBA00004496"/>
    </source>
</evidence>
<dbReference type="GO" id="GO:0003714">
    <property type="term" value="F:transcription corepressor activity"/>
    <property type="evidence" value="ECO:0007669"/>
    <property type="project" value="TreeGrafter"/>
</dbReference>
<keyword evidence="11" id="KW-1185">Reference proteome</keyword>
<dbReference type="OrthoDB" id="10069167at2759"/>
<evidence type="ECO:0008006" key="12">
    <source>
        <dbReference type="Google" id="ProtNLM"/>
    </source>
</evidence>
<evidence type="ECO:0000313" key="11">
    <source>
        <dbReference type="Proteomes" id="UP000770717"/>
    </source>
</evidence>
<organism evidence="10 11">
    <name type="scientific">Eleutherodactylus coqui</name>
    <name type="common">Puerto Rican coqui</name>
    <dbReference type="NCBI Taxonomy" id="57060"/>
    <lineage>
        <taxon>Eukaryota</taxon>
        <taxon>Metazoa</taxon>
        <taxon>Chordata</taxon>
        <taxon>Craniata</taxon>
        <taxon>Vertebrata</taxon>
        <taxon>Euteleostomi</taxon>
        <taxon>Amphibia</taxon>
        <taxon>Batrachia</taxon>
        <taxon>Anura</taxon>
        <taxon>Neobatrachia</taxon>
        <taxon>Hyloidea</taxon>
        <taxon>Eleutherodactylidae</taxon>
        <taxon>Eleutherodactylinae</taxon>
        <taxon>Eleutherodactylus</taxon>
        <taxon>Eleutherodactylus</taxon>
    </lineage>
</organism>
<dbReference type="SUPFAM" id="SSF57716">
    <property type="entry name" value="Glucocorticoid receptor-like (DNA-binding domain)"/>
    <property type="match status" value="2"/>
</dbReference>
<dbReference type="PROSITE" id="PS50023">
    <property type="entry name" value="LIM_DOMAIN_2"/>
    <property type="match status" value="2"/>
</dbReference>
<keyword evidence="2" id="KW-0963">Cytoplasm</keyword>
<reference evidence="10" key="1">
    <citation type="thesis" date="2020" institute="ProQuest LLC" country="789 East Eisenhower Parkway, Ann Arbor, MI, USA">
        <title>Comparative Genomics and Chromosome Evolution.</title>
        <authorList>
            <person name="Mudd A.B."/>
        </authorList>
    </citation>
    <scope>NUCLEOTIDE SEQUENCE</scope>
    <source>
        <strain evidence="10">HN-11 Male</strain>
        <tissue evidence="10">Kidney and liver</tissue>
    </source>
</reference>
<dbReference type="InterPro" id="IPR033724">
    <property type="entry name" value="PET_testin"/>
</dbReference>
<evidence type="ECO:0000259" key="8">
    <source>
        <dbReference type="PROSITE" id="PS50023"/>
    </source>
</evidence>
<dbReference type="PROSITE" id="PS51303">
    <property type="entry name" value="PET"/>
    <property type="match status" value="1"/>
</dbReference>
<evidence type="ECO:0000256" key="7">
    <source>
        <dbReference type="PROSITE-ProRule" id="PRU00125"/>
    </source>
</evidence>
<dbReference type="InterPro" id="IPR047120">
    <property type="entry name" value="Pk/Esn/Tes"/>
</dbReference>
<keyword evidence="6 7" id="KW-0440">LIM domain</keyword>
<comment type="caution">
    <text evidence="10">The sequence shown here is derived from an EMBL/GenBank/DDBJ whole genome shotgun (WGS) entry which is preliminary data.</text>
</comment>
<dbReference type="InterPro" id="IPR001781">
    <property type="entry name" value="Znf_LIM"/>
</dbReference>
<dbReference type="CDD" id="cd09829">
    <property type="entry name" value="PET_testin"/>
    <property type="match status" value="1"/>
</dbReference>
<feature type="domain" description="LIM zinc-binding" evidence="8">
    <location>
        <begin position="224"/>
        <end position="287"/>
    </location>
</feature>
<sequence length="349" mass="39663">MELSTGSQKMAVGQQGAERAPPCVKCKGTCTGFQLHSWRKLCDLCRCPREDHALPTEVEEDYRIGHLLSDTSYSGLTARMKGSDGARVYKRNRMIITNPITSRKDPTFLTVTYEWAPPGLNQKLAMRYMELIPKKLQPVAGTEGAHYRRLQLLKQLPAYDYDPQYCKGLSEGEKSVMEAFVKEYKENVMGVAEVALPCSAKQDEKEANTTANNTAEEPAEKKDYLCDLCQNLMPADAPAVYADRAGYKRQWHPACFVCCQCREPLVNLIYFWKGNRLWCGRHYCDSERPRCNGCDEMIFSERFQQYEGKSWHVEHFTCTSCEQSLIDKPFVLDGALLLCTTCSSNRAAY</sequence>
<proteinExistence type="predicted"/>
<feature type="domain" description="PET" evidence="9">
    <location>
        <begin position="94"/>
        <end position="201"/>
    </location>
</feature>
<keyword evidence="5 7" id="KW-0862">Zinc</keyword>
<dbReference type="GO" id="GO:0008270">
    <property type="term" value="F:zinc ion binding"/>
    <property type="evidence" value="ECO:0007669"/>
    <property type="project" value="InterPro"/>
</dbReference>
<dbReference type="CDD" id="cd09340">
    <property type="entry name" value="LIM1_Testin_like"/>
    <property type="match status" value="1"/>
</dbReference>
<name>A0A8J6EMW0_ELECQ</name>
<evidence type="ECO:0000259" key="9">
    <source>
        <dbReference type="PROSITE" id="PS51303"/>
    </source>
</evidence>
<evidence type="ECO:0000256" key="2">
    <source>
        <dbReference type="ARBA" id="ARBA00022490"/>
    </source>
</evidence>
<evidence type="ECO:0000313" key="10">
    <source>
        <dbReference type="EMBL" id="KAG9471704.1"/>
    </source>
</evidence>
<dbReference type="GO" id="GO:0005737">
    <property type="term" value="C:cytoplasm"/>
    <property type="evidence" value="ECO:0007669"/>
    <property type="project" value="UniProtKB-SubCell"/>
</dbReference>
<protein>
    <recommendedName>
        <fullName evidence="12">LIM and cysteine-rich domains protein 1</fullName>
    </recommendedName>
</protein>
<evidence type="ECO:0000256" key="4">
    <source>
        <dbReference type="ARBA" id="ARBA00022737"/>
    </source>
</evidence>
<keyword evidence="3 7" id="KW-0479">Metal-binding</keyword>
<dbReference type="InterPro" id="IPR010442">
    <property type="entry name" value="PET_domain"/>
</dbReference>
<dbReference type="PROSITE" id="PS00478">
    <property type="entry name" value="LIM_DOMAIN_1"/>
    <property type="match status" value="1"/>
</dbReference>
<gene>
    <name evidence="10" type="ORF">GDO78_013631</name>
</gene>
<dbReference type="Gene3D" id="2.10.110.10">
    <property type="entry name" value="Cysteine Rich Protein"/>
    <property type="match status" value="2"/>
</dbReference>
<dbReference type="PANTHER" id="PTHR24211">
    <property type="entry name" value="LIM DOMAIN-CONTAINING PROTEIN"/>
    <property type="match status" value="1"/>
</dbReference>
<dbReference type="Pfam" id="PF06297">
    <property type="entry name" value="PET"/>
    <property type="match status" value="1"/>
</dbReference>
<evidence type="ECO:0000256" key="5">
    <source>
        <dbReference type="ARBA" id="ARBA00022833"/>
    </source>
</evidence>
<accession>A0A8J6EMW0</accession>
<comment type="subcellular location">
    <subcellularLocation>
        <location evidence="1">Cytoplasm</location>
    </subcellularLocation>
</comment>
<keyword evidence="4" id="KW-0677">Repeat</keyword>
<dbReference type="SMART" id="SM00132">
    <property type="entry name" value="LIM"/>
    <property type="match status" value="2"/>
</dbReference>
<feature type="domain" description="LIM zinc-binding" evidence="8">
    <location>
        <begin position="289"/>
        <end position="349"/>
    </location>
</feature>
<dbReference type="Pfam" id="PF00412">
    <property type="entry name" value="LIM"/>
    <property type="match status" value="2"/>
</dbReference>
<dbReference type="EMBL" id="WNTK01000114">
    <property type="protein sequence ID" value="KAG9471704.1"/>
    <property type="molecule type" value="Genomic_DNA"/>
</dbReference>